<dbReference type="CDD" id="cd00609">
    <property type="entry name" value="AAT_like"/>
    <property type="match status" value="1"/>
</dbReference>
<evidence type="ECO:0000256" key="7">
    <source>
        <dbReference type="ARBA" id="ARBA00023163"/>
    </source>
</evidence>
<organism evidence="9 10">
    <name type="scientific">Paenibacillus endophyticus</name>
    <dbReference type="NCBI Taxonomy" id="1294268"/>
    <lineage>
        <taxon>Bacteria</taxon>
        <taxon>Bacillati</taxon>
        <taxon>Bacillota</taxon>
        <taxon>Bacilli</taxon>
        <taxon>Bacillales</taxon>
        <taxon>Paenibacillaceae</taxon>
        <taxon>Paenibacillus</taxon>
    </lineage>
</organism>
<sequence>MLYEAIVEQLLQEMKEGKLRPGEKLPSIREAAEAFGCSRNTVIRAYGELEKRHRIYAVPQSGYYIVHRSPAGEDARGALEMPDVIDFQWAGPDRSAMPYRDFQHCMNEAIERYREDMFTYSEGQGLASLRLQLARHLRDLQVFTVPDRIYVVTGSQQALHLLVGLPFPNGKRNIVVEQPVHPGMVESLRGYGGKVHGISYEEGGMDLGRLEALFRDGDIKFFYTVSRFHNPTGYSHTNEARKRMVELANRYDVYIVEDDYMGDLDGDPRNDPMFAYDPSGKVIYVKSFSKVMLPGLRLGLAVLPDTLRESFLRAKAAADVHSPLLTQGALEVYLESGMFAAHIGRMREIYRRKAVVLQEAYRKHLPPGTAYTRSFSGFYTTIGLPAPLRAQAAADHLLQRGVLVDPAQRMYLPEFRQEDVLRLSVSQVEEGLIEPGIRAIGDGIRELLRQRTRVRFVNRE</sequence>
<protein>
    <submittedName>
        <fullName evidence="9">DNA-binding transcriptional MocR family regulator</fullName>
    </submittedName>
</protein>
<evidence type="ECO:0000259" key="8">
    <source>
        <dbReference type="PROSITE" id="PS50949"/>
    </source>
</evidence>
<keyword evidence="3" id="KW-0032">Aminotransferase</keyword>
<dbReference type="Pfam" id="PF00155">
    <property type="entry name" value="Aminotran_1_2"/>
    <property type="match status" value="1"/>
</dbReference>
<keyword evidence="5" id="KW-0805">Transcription regulation</keyword>
<proteinExistence type="inferred from homology"/>
<dbReference type="InterPro" id="IPR015424">
    <property type="entry name" value="PyrdxlP-dep_Trfase"/>
</dbReference>
<evidence type="ECO:0000256" key="1">
    <source>
        <dbReference type="ARBA" id="ARBA00001933"/>
    </source>
</evidence>
<evidence type="ECO:0000256" key="2">
    <source>
        <dbReference type="ARBA" id="ARBA00005384"/>
    </source>
</evidence>
<keyword evidence="7" id="KW-0804">Transcription</keyword>
<dbReference type="Gene3D" id="3.40.640.10">
    <property type="entry name" value="Type I PLP-dependent aspartate aminotransferase-like (Major domain)"/>
    <property type="match status" value="1"/>
</dbReference>
<dbReference type="AlphaFoldDB" id="A0A7W5G8W9"/>
<dbReference type="PANTHER" id="PTHR46577">
    <property type="entry name" value="HTH-TYPE TRANSCRIPTIONAL REGULATORY PROTEIN GABR"/>
    <property type="match status" value="1"/>
</dbReference>
<evidence type="ECO:0000256" key="5">
    <source>
        <dbReference type="ARBA" id="ARBA00023015"/>
    </source>
</evidence>
<feature type="domain" description="HTH gntR-type" evidence="8">
    <location>
        <begin position="1"/>
        <end position="68"/>
    </location>
</feature>
<dbReference type="InterPro" id="IPR036390">
    <property type="entry name" value="WH_DNA-bd_sf"/>
</dbReference>
<keyword evidence="6 9" id="KW-0238">DNA-binding</keyword>
<dbReference type="InterPro" id="IPR036388">
    <property type="entry name" value="WH-like_DNA-bd_sf"/>
</dbReference>
<dbReference type="PANTHER" id="PTHR46577:SF1">
    <property type="entry name" value="HTH-TYPE TRANSCRIPTIONAL REGULATORY PROTEIN GABR"/>
    <property type="match status" value="1"/>
</dbReference>
<gene>
    <name evidence="9" type="ORF">FHS16_001095</name>
</gene>
<dbReference type="EMBL" id="JACHXW010000002">
    <property type="protein sequence ID" value="MBB3151061.1"/>
    <property type="molecule type" value="Genomic_DNA"/>
</dbReference>
<comment type="cofactor">
    <cofactor evidence="1">
        <name>pyridoxal 5'-phosphate</name>
        <dbReference type="ChEBI" id="CHEBI:597326"/>
    </cofactor>
</comment>
<dbReference type="PROSITE" id="PS50949">
    <property type="entry name" value="HTH_GNTR"/>
    <property type="match status" value="1"/>
</dbReference>
<evidence type="ECO:0000313" key="10">
    <source>
        <dbReference type="Proteomes" id="UP000518605"/>
    </source>
</evidence>
<evidence type="ECO:0000256" key="6">
    <source>
        <dbReference type="ARBA" id="ARBA00023125"/>
    </source>
</evidence>
<evidence type="ECO:0000256" key="3">
    <source>
        <dbReference type="ARBA" id="ARBA00022576"/>
    </source>
</evidence>
<dbReference type="SUPFAM" id="SSF53383">
    <property type="entry name" value="PLP-dependent transferases"/>
    <property type="match status" value="1"/>
</dbReference>
<comment type="caution">
    <text evidence="9">The sequence shown here is derived from an EMBL/GenBank/DDBJ whole genome shotgun (WGS) entry which is preliminary data.</text>
</comment>
<dbReference type="GO" id="GO:0030170">
    <property type="term" value="F:pyridoxal phosphate binding"/>
    <property type="evidence" value="ECO:0007669"/>
    <property type="project" value="InterPro"/>
</dbReference>
<reference evidence="9 10" key="1">
    <citation type="submission" date="2020-08" db="EMBL/GenBank/DDBJ databases">
        <title>Genomic Encyclopedia of Type Strains, Phase III (KMG-III): the genomes of soil and plant-associated and newly described type strains.</title>
        <authorList>
            <person name="Whitman W."/>
        </authorList>
    </citation>
    <scope>NUCLEOTIDE SEQUENCE [LARGE SCALE GENOMIC DNA]</scope>
    <source>
        <strain evidence="9 10">CECT 8234</strain>
    </source>
</reference>
<dbReference type="InterPro" id="IPR004839">
    <property type="entry name" value="Aminotransferase_I/II_large"/>
</dbReference>
<dbReference type="GO" id="GO:0003700">
    <property type="term" value="F:DNA-binding transcription factor activity"/>
    <property type="evidence" value="ECO:0007669"/>
    <property type="project" value="InterPro"/>
</dbReference>
<keyword evidence="4" id="KW-0663">Pyridoxal phosphate</keyword>
<dbReference type="SUPFAM" id="SSF46785">
    <property type="entry name" value="Winged helix' DNA-binding domain"/>
    <property type="match status" value="1"/>
</dbReference>
<dbReference type="CDD" id="cd07377">
    <property type="entry name" value="WHTH_GntR"/>
    <property type="match status" value="1"/>
</dbReference>
<keyword evidence="3" id="KW-0808">Transferase</keyword>
<dbReference type="Proteomes" id="UP000518605">
    <property type="component" value="Unassembled WGS sequence"/>
</dbReference>
<dbReference type="Gene3D" id="1.10.10.10">
    <property type="entry name" value="Winged helix-like DNA-binding domain superfamily/Winged helix DNA-binding domain"/>
    <property type="match status" value="1"/>
</dbReference>
<dbReference type="RefSeq" id="WP_183559587.1">
    <property type="nucleotide sequence ID" value="NZ_CBCSLB010000009.1"/>
</dbReference>
<dbReference type="Pfam" id="PF00392">
    <property type="entry name" value="GntR"/>
    <property type="match status" value="1"/>
</dbReference>
<dbReference type="InterPro" id="IPR051446">
    <property type="entry name" value="HTH_trans_reg/aminotransferase"/>
</dbReference>
<accession>A0A7W5G8W9</accession>
<evidence type="ECO:0000313" key="9">
    <source>
        <dbReference type="EMBL" id="MBB3151061.1"/>
    </source>
</evidence>
<keyword evidence="10" id="KW-1185">Reference proteome</keyword>
<dbReference type="InterPro" id="IPR000524">
    <property type="entry name" value="Tscrpt_reg_HTH_GntR"/>
</dbReference>
<evidence type="ECO:0000256" key="4">
    <source>
        <dbReference type="ARBA" id="ARBA00022898"/>
    </source>
</evidence>
<dbReference type="SMART" id="SM00345">
    <property type="entry name" value="HTH_GNTR"/>
    <property type="match status" value="1"/>
</dbReference>
<comment type="similarity">
    <text evidence="2">In the C-terminal section; belongs to the class-I pyridoxal-phosphate-dependent aminotransferase family.</text>
</comment>
<dbReference type="GO" id="GO:0008483">
    <property type="term" value="F:transaminase activity"/>
    <property type="evidence" value="ECO:0007669"/>
    <property type="project" value="UniProtKB-KW"/>
</dbReference>
<dbReference type="InterPro" id="IPR015421">
    <property type="entry name" value="PyrdxlP-dep_Trfase_major"/>
</dbReference>
<dbReference type="GO" id="GO:0003677">
    <property type="term" value="F:DNA binding"/>
    <property type="evidence" value="ECO:0007669"/>
    <property type="project" value="UniProtKB-KW"/>
</dbReference>
<name>A0A7W5G8W9_9BACL</name>